<dbReference type="GO" id="GO:0006084">
    <property type="term" value="P:acetyl-CoA metabolic process"/>
    <property type="evidence" value="ECO:0007669"/>
    <property type="project" value="InterPro"/>
</dbReference>
<dbReference type="Gene3D" id="1.10.8.190">
    <property type="entry name" value="Carbon monoxide dehydrogenase alpha subunit. Chain M, domain 1"/>
    <property type="match status" value="1"/>
</dbReference>
<keyword evidence="2" id="KW-0408">Iron</keyword>
<dbReference type="PANTHER" id="PTHR42281">
    <property type="match status" value="1"/>
</dbReference>
<dbReference type="Gene3D" id="3.40.50.2030">
    <property type="match status" value="1"/>
</dbReference>
<keyword evidence="1" id="KW-0479">Metal-binding</keyword>
<evidence type="ECO:0000256" key="2">
    <source>
        <dbReference type="ARBA" id="ARBA00023004"/>
    </source>
</evidence>
<dbReference type="SUPFAM" id="SSF56821">
    <property type="entry name" value="Prismane protein-like"/>
    <property type="match status" value="1"/>
</dbReference>
<accession>X1TAB7</accession>
<name>X1TAB7_9ZZZZ</name>
<keyword evidence="3" id="KW-0411">Iron-sulfur</keyword>
<dbReference type="EMBL" id="BARW01017523">
    <property type="protein sequence ID" value="GAJ02288.1"/>
    <property type="molecule type" value="Genomic_DNA"/>
</dbReference>
<protein>
    <recommendedName>
        <fullName evidence="4">Carbon monoxide dehydrogenase subunit alpha,N-terminal domain-containing protein</fullName>
    </recommendedName>
</protein>
<feature type="domain" description="Carbon monoxide dehydrogenase subunit alpha ,N-terminal" evidence="4">
    <location>
        <begin position="5"/>
        <end position="93"/>
    </location>
</feature>
<organism evidence="5">
    <name type="scientific">marine sediment metagenome</name>
    <dbReference type="NCBI Taxonomy" id="412755"/>
    <lineage>
        <taxon>unclassified sequences</taxon>
        <taxon>metagenomes</taxon>
        <taxon>ecological metagenomes</taxon>
    </lineage>
</organism>
<evidence type="ECO:0000259" key="4">
    <source>
        <dbReference type="Pfam" id="PF18537"/>
    </source>
</evidence>
<comment type="caution">
    <text evidence="5">The sequence shown here is derived from an EMBL/GenBank/DDBJ whole genome shotgun (WGS) entry which is preliminary data.</text>
</comment>
<evidence type="ECO:0000313" key="5">
    <source>
        <dbReference type="EMBL" id="GAJ02288.1"/>
    </source>
</evidence>
<dbReference type="InterPro" id="IPR004461">
    <property type="entry name" value="CO_DH/Ac-CoA_synth_bsu"/>
</dbReference>
<dbReference type="Pfam" id="PF18537">
    <property type="entry name" value="CODH_A_N"/>
    <property type="match status" value="1"/>
</dbReference>
<evidence type="ECO:0000256" key="3">
    <source>
        <dbReference type="ARBA" id="ARBA00023014"/>
    </source>
</evidence>
<reference evidence="5" key="1">
    <citation type="journal article" date="2014" name="Front. Microbiol.">
        <title>High frequency of phylogenetically diverse reductive dehalogenase-homologous genes in deep subseafloor sedimentary metagenomes.</title>
        <authorList>
            <person name="Kawai M."/>
            <person name="Futagami T."/>
            <person name="Toyoda A."/>
            <person name="Takaki Y."/>
            <person name="Nishi S."/>
            <person name="Hori S."/>
            <person name="Arai W."/>
            <person name="Tsubouchi T."/>
            <person name="Morono Y."/>
            <person name="Uchiyama I."/>
            <person name="Ito T."/>
            <person name="Fujiyama A."/>
            <person name="Inagaki F."/>
            <person name="Takami H."/>
        </authorList>
    </citation>
    <scope>NUCLEOTIDE SEQUENCE</scope>
    <source>
        <strain evidence="5">Expedition CK06-06</strain>
    </source>
</reference>
<dbReference type="InterPro" id="IPR016099">
    <property type="entry name" value="Prismane-like_a/b-sand"/>
</dbReference>
<dbReference type="PANTHER" id="PTHR42281:SF1">
    <property type="entry name" value="ACETYL-COA DECARBONYLASE_SYNTHASE COMPLEX SUBUNIT BETA 1"/>
    <property type="match status" value="1"/>
</dbReference>
<dbReference type="GO" id="GO:0043885">
    <property type="term" value="F:anaerobic carbon-monoxide dehydrogenase activity"/>
    <property type="evidence" value="ECO:0007669"/>
    <property type="project" value="InterPro"/>
</dbReference>
<feature type="non-terminal residue" evidence="5">
    <location>
        <position position="1"/>
    </location>
</feature>
<dbReference type="InterPro" id="IPR011254">
    <property type="entry name" value="Prismane-like_sf"/>
</dbReference>
<gene>
    <name evidence="5" type="ORF">S12H4_30242</name>
</gene>
<feature type="non-terminal residue" evidence="5">
    <location>
        <position position="280"/>
    </location>
</feature>
<sequence length="280" mass="30777">KQAEDILTRAIKEKGEDCKVEFPNTGYYMPIIYSMTARPVEKLADFKEVMQEVKGLLPPPVDDDLWLPYLGQALDAGMATLFAEEIIEACKYLIGPNPVDDIWLGAADDIILRERGIQFVDGTAPGFAAIVGAAPDVETAVNIARKLQERYLYVFMSAHNNGTTFAEQLVEGGVQLGWETRLVPFGREITSAIYALGFASRAALSFGGVQAGDFRRNLLYNKNRIFVFVMALGEVTDEWYATAAGAINYGFPVIADSDIPEILPTGVCTYEHVVSNIPHD</sequence>
<dbReference type="GO" id="GO:0051536">
    <property type="term" value="F:iron-sulfur cluster binding"/>
    <property type="evidence" value="ECO:0007669"/>
    <property type="project" value="UniProtKB-KW"/>
</dbReference>
<proteinExistence type="predicted"/>
<dbReference type="AlphaFoldDB" id="X1TAB7"/>
<dbReference type="InterPro" id="IPR041350">
    <property type="entry name" value="CODH_A_N"/>
</dbReference>
<dbReference type="GO" id="GO:0046872">
    <property type="term" value="F:metal ion binding"/>
    <property type="evidence" value="ECO:0007669"/>
    <property type="project" value="UniProtKB-KW"/>
</dbReference>
<evidence type="ECO:0000256" key="1">
    <source>
        <dbReference type="ARBA" id="ARBA00022723"/>
    </source>
</evidence>